<evidence type="ECO:0000313" key="4">
    <source>
        <dbReference type="EMBL" id="BCK01691.1"/>
    </source>
</evidence>
<dbReference type="InterPro" id="IPR053162">
    <property type="entry name" value="DnaD"/>
</dbReference>
<evidence type="ECO:0000256" key="2">
    <source>
        <dbReference type="SAM" id="MobiDB-lite"/>
    </source>
</evidence>
<organism evidence="4 5">
    <name type="scientific">Anaerocolumna chitinilytica</name>
    <dbReference type="NCBI Taxonomy" id="1727145"/>
    <lineage>
        <taxon>Bacteria</taxon>
        <taxon>Bacillati</taxon>
        <taxon>Bacillota</taxon>
        <taxon>Clostridia</taxon>
        <taxon>Lachnospirales</taxon>
        <taxon>Lachnospiraceae</taxon>
        <taxon>Anaerocolumna</taxon>
    </lineage>
</organism>
<feature type="region of interest" description="Disordered" evidence="2">
    <location>
        <begin position="144"/>
        <end position="164"/>
    </location>
</feature>
<feature type="region of interest" description="Disordered" evidence="2">
    <location>
        <begin position="99"/>
        <end position="132"/>
    </location>
</feature>
<dbReference type="Pfam" id="PF07261">
    <property type="entry name" value="DnaB_2"/>
    <property type="match status" value="2"/>
</dbReference>
<proteinExistence type="inferred from homology"/>
<feature type="compositionally biased region" description="Low complexity" evidence="2">
    <location>
        <begin position="358"/>
        <end position="367"/>
    </location>
</feature>
<dbReference type="NCBIfam" id="TIGR01446">
    <property type="entry name" value="DnaD_dom"/>
    <property type="match status" value="2"/>
</dbReference>
<feature type="domain" description="DnaB/C C-terminal" evidence="3">
    <location>
        <begin position="195"/>
        <end position="266"/>
    </location>
</feature>
<evidence type="ECO:0000259" key="3">
    <source>
        <dbReference type="Pfam" id="PF07261"/>
    </source>
</evidence>
<dbReference type="PANTHER" id="PTHR37293:SF5">
    <property type="entry name" value="DNA REPLICATION PROTEIN"/>
    <property type="match status" value="1"/>
</dbReference>
<dbReference type="EMBL" id="AP023368">
    <property type="protein sequence ID" value="BCK01691.1"/>
    <property type="molecule type" value="Genomic_DNA"/>
</dbReference>
<keyword evidence="5" id="KW-1185">Reference proteome</keyword>
<evidence type="ECO:0000256" key="1">
    <source>
        <dbReference type="ARBA" id="ARBA00093462"/>
    </source>
</evidence>
<accession>A0A7M3SAS3</accession>
<dbReference type="InterPro" id="IPR006343">
    <property type="entry name" value="DnaB/C_C"/>
</dbReference>
<feature type="region of interest" description="Disordered" evidence="2">
    <location>
        <begin position="351"/>
        <end position="390"/>
    </location>
</feature>
<evidence type="ECO:0000313" key="5">
    <source>
        <dbReference type="Proteomes" id="UP000515703"/>
    </source>
</evidence>
<protein>
    <recommendedName>
        <fullName evidence="3">DnaB/C C-terminal domain-containing protein</fullName>
    </recommendedName>
</protein>
<feature type="compositionally biased region" description="Basic and acidic residues" evidence="2">
    <location>
        <begin position="368"/>
        <end position="377"/>
    </location>
</feature>
<reference evidence="4 5" key="2">
    <citation type="submission" date="2020-08" db="EMBL/GenBank/DDBJ databases">
        <authorList>
            <person name="Ueki A."/>
            <person name="Tonouchi A."/>
        </authorList>
    </citation>
    <scope>NUCLEOTIDE SEQUENCE [LARGE SCALE GENOMIC DNA]</scope>
    <source>
        <strain evidence="4 5">CTTW</strain>
    </source>
</reference>
<dbReference type="RefSeq" id="WP_185257227.1">
    <property type="nucleotide sequence ID" value="NZ_AP023368.1"/>
</dbReference>
<sequence>MSTILLNSSRRRGVTLVPDCFIDEYMPVASGSYVKVYLYLLRCMNSSSDVGITISSIADHLDETEKDIIRALCYWEKVSLVTLERNDKKDIISITVHEPDSSLSDTAPSVSSEDSQVNTHPAFQEETAPSPAMQEYNSLDQASYEELASSKSAEPEQTEPQLQSHLQPHLFEKPTYSEAQIKQLTENDEVKWLLNIIEIYLERLIKPMDMQLILYLYESLGFSTELIMYLYEYCISKNKKNPSYIEAVALSWAEEGIDTVEKAEARSTQYNSNYSAINKAFGLNRSPGQIERQYIEKWLNKFGFSIEIIVEACNRTILLTQKPDFKYTDKILENWHKKGVKELAQISKLDEEHQKDTAAGSAAANARSNKDFKKDVTTRPSSQNRFNAFPQRSYTEADYSSMEQKLLQKKMN</sequence>
<feature type="compositionally biased region" description="Polar residues" evidence="2">
    <location>
        <begin position="378"/>
        <end position="390"/>
    </location>
</feature>
<feature type="domain" description="DnaB/C C-terminal" evidence="3">
    <location>
        <begin position="283"/>
        <end position="346"/>
    </location>
</feature>
<dbReference type="InterPro" id="IPR034829">
    <property type="entry name" value="DnaD-like_sf"/>
</dbReference>
<dbReference type="Proteomes" id="UP000515703">
    <property type="component" value="Chromosome"/>
</dbReference>
<dbReference type="PANTHER" id="PTHR37293">
    <property type="entry name" value="PHAGE REPLICATION PROTEIN-RELATED"/>
    <property type="match status" value="1"/>
</dbReference>
<dbReference type="Gene3D" id="1.10.10.630">
    <property type="entry name" value="DnaD domain-like"/>
    <property type="match status" value="2"/>
</dbReference>
<reference evidence="4 5" key="1">
    <citation type="submission" date="2020-08" db="EMBL/GenBank/DDBJ databases">
        <title>Draft genome sequencing of an Anaerocolumna strain isolated from anoxic soil subjected to BSD treatment.</title>
        <authorList>
            <person name="Uek A."/>
            <person name="Tonouchi A."/>
        </authorList>
    </citation>
    <scope>NUCLEOTIDE SEQUENCE [LARGE SCALE GENOMIC DNA]</scope>
    <source>
        <strain evidence="4 5">CTTW</strain>
    </source>
</reference>
<name>A0A7M3SAS3_9FIRM</name>
<dbReference type="KEGG" id="acht:bsdcttw_47310"/>
<dbReference type="SUPFAM" id="SSF158499">
    <property type="entry name" value="DnaD domain-like"/>
    <property type="match status" value="2"/>
</dbReference>
<feature type="compositionally biased region" description="Polar residues" evidence="2">
    <location>
        <begin position="101"/>
        <end position="121"/>
    </location>
</feature>
<dbReference type="AlphaFoldDB" id="A0A7M3SAS3"/>
<gene>
    <name evidence="4" type="ORF">bsdcttw_47310</name>
</gene>
<comment type="similarity">
    <text evidence="1">Belongs to the DnaB/DnaD family.</text>
</comment>